<proteinExistence type="predicted"/>
<evidence type="ECO:0000313" key="2">
    <source>
        <dbReference type="Proteomes" id="UP000323142"/>
    </source>
</evidence>
<dbReference type="Gene3D" id="3.40.630.30">
    <property type="match status" value="1"/>
</dbReference>
<gene>
    <name evidence="1" type="ORF">F0L46_24030</name>
</gene>
<dbReference type="GO" id="GO:0016740">
    <property type="term" value="F:transferase activity"/>
    <property type="evidence" value="ECO:0007669"/>
    <property type="project" value="UniProtKB-KW"/>
</dbReference>
<sequence>MGLSLRTADDGDLDCLAEMNLGLIRDSGHRSRMTLAVLRERFVRSRAEGGSFDIFEDATGPVGFAGWREEDTQADPSGRHVFLRQFYMVPERRGDGTARACFDLLARERWHPGQRVALDVLDANRRGAPSGAAWASSPIPRRLRRTCNGAVAREARAPA</sequence>
<reference evidence="1 2" key="1">
    <citation type="submission" date="2019-09" db="EMBL/GenBank/DDBJ databases">
        <title>Salinarimonas rosea gen. nov., sp. nov., a new member of the a-2 subgroup of the Proteobacteria.</title>
        <authorList>
            <person name="Liu J."/>
        </authorList>
    </citation>
    <scope>NUCLEOTIDE SEQUENCE [LARGE SCALE GENOMIC DNA]</scope>
    <source>
        <strain evidence="1 2">BN140002</strain>
    </source>
</reference>
<keyword evidence="1" id="KW-0808">Transferase</keyword>
<organism evidence="1 2">
    <name type="scientific">Salinarimonas soli</name>
    <dbReference type="NCBI Taxonomy" id="1638099"/>
    <lineage>
        <taxon>Bacteria</taxon>
        <taxon>Pseudomonadati</taxon>
        <taxon>Pseudomonadota</taxon>
        <taxon>Alphaproteobacteria</taxon>
        <taxon>Hyphomicrobiales</taxon>
        <taxon>Salinarimonadaceae</taxon>
        <taxon>Salinarimonas</taxon>
    </lineage>
</organism>
<evidence type="ECO:0000313" key="1">
    <source>
        <dbReference type="EMBL" id="KAA2234382.1"/>
    </source>
</evidence>
<reference evidence="1 2" key="2">
    <citation type="submission" date="2019-09" db="EMBL/GenBank/DDBJ databases">
        <authorList>
            <person name="Jin C."/>
        </authorList>
    </citation>
    <scope>NUCLEOTIDE SEQUENCE [LARGE SCALE GENOMIC DNA]</scope>
    <source>
        <strain evidence="1 2">BN140002</strain>
    </source>
</reference>
<comment type="caution">
    <text evidence="1">The sequence shown here is derived from an EMBL/GenBank/DDBJ whole genome shotgun (WGS) entry which is preliminary data.</text>
</comment>
<dbReference type="SUPFAM" id="SSF55729">
    <property type="entry name" value="Acyl-CoA N-acyltransferases (Nat)"/>
    <property type="match status" value="1"/>
</dbReference>
<dbReference type="OrthoDB" id="1902415at2"/>
<accession>A0A5B2V7H6</accession>
<protein>
    <submittedName>
        <fullName evidence="1">GNAT family N-acetyltransferase</fullName>
    </submittedName>
</protein>
<dbReference type="EMBL" id="VUOA01000048">
    <property type="protein sequence ID" value="KAA2234382.1"/>
    <property type="molecule type" value="Genomic_DNA"/>
</dbReference>
<dbReference type="Proteomes" id="UP000323142">
    <property type="component" value="Unassembled WGS sequence"/>
</dbReference>
<dbReference type="RefSeq" id="WP_149822151.1">
    <property type="nucleotide sequence ID" value="NZ_VUOA01000048.1"/>
</dbReference>
<name>A0A5B2V7H6_9HYPH</name>
<dbReference type="InterPro" id="IPR016181">
    <property type="entry name" value="Acyl_CoA_acyltransferase"/>
</dbReference>
<keyword evidence="2" id="KW-1185">Reference proteome</keyword>
<dbReference type="AlphaFoldDB" id="A0A5B2V7H6"/>